<dbReference type="RefSeq" id="YP_008437277.1">
    <property type="nucleotide sequence ID" value="NC_022098.1"/>
</dbReference>
<evidence type="ECO:0000313" key="1">
    <source>
        <dbReference type="EMBL" id="AGO84207.1"/>
    </source>
</evidence>
<dbReference type="EMBL" id="KC977571">
    <property type="protein sequence ID" value="AGO84207.1"/>
    <property type="molecule type" value="Genomic_DNA"/>
</dbReference>
<evidence type="ECO:0000313" key="2">
    <source>
        <dbReference type="Proteomes" id="UP000204584"/>
    </source>
</evidence>
<dbReference type="Proteomes" id="UP000204584">
    <property type="component" value="Segment"/>
</dbReference>
<proteinExistence type="predicted"/>
<name>S4W1A7_9VIRU</name>
<sequence>MATERTNGNDITGTATLADHLPVLYMDWTMTEFRRNIKLPATMSHLHREIYEKGMEMSDPESGARMLVVPRGKRLGDASHICAADLDKLAGGA</sequence>
<gene>
    <name evidence="1" type="ORF">psal_cds_452</name>
</gene>
<dbReference type="GeneID" id="16605994"/>
<keyword evidence="2" id="KW-1185">Reference proteome</keyword>
<protein>
    <submittedName>
        <fullName evidence="1">Uncharacterized protein</fullName>
    </submittedName>
</protein>
<dbReference type="KEGG" id="vg:16605994"/>
<accession>S4W1A7</accession>
<reference evidence="1 2" key="1">
    <citation type="journal article" date="2013" name="Science">
        <title>Pandoraviruses: amoeba viruses with genomes up to 2.5 Mb reaching that of parasitic eukaryotes.</title>
        <authorList>
            <person name="Philippe N."/>
            <person name="Legendre M."/>
            <person name="Doutre G."/>
            <person name="Coute Y."/>
            <person name="Poirot O."/>
            <person name="Lescot M."/>
            <person name="Arslan D."/>
            <person name="Seltzer V."/>
            <person name="Bertaux L."/>
            <person name="Bruley C."/>
            <person name="Garin J."/>
            <person name="Claverie J.M."/>
            <person name="Abergel C."/>
        </authorList>
    </citation>
    <scope>NUCLEOTIDE SEQUENCE [LARGE SCALE GENOMIC DNA]</scope>
</reference>
<organism evidence="1 2">
    <name type="scientific">Pandoravirus salinus</name>
    <dbReference type="NCBI Taxonomy" id="1349410"/>
    <lineage>
        <taxon>Viruses</taxon>
        <taxon>Pandoravirus</taxon>
    </lineage>
</organism>